<dbReference type="Pfam" id="PF16930">
    <property type="entry name" value="Porin_5"/>
    <property type="match status" value="1"/>
</dbReference>
<reference evidence="3 4" key="1">
    <citation type="submission" date="2012-09" db="EMBL/GenBank/DDBJ databases">
        <title>Genome Sequence of alkane-degrading Bacterium Alcanivorax sp. 6-D-6.</title>
        <authorList>
            <person name="Lai Q."/>
            <person name="Shao Z."/>
        </authorList>
    </citation>
    <scope>NUCLEOTIDE SEQUENCE [LARGE SCALE GENOMIC DNA]</scope>
    <source>
        <strain evidence="3 4">6-D-6</strain>
    </source>
</reference>
<evidence type="ECO:0000256" key="1">
    <source>
        <dbReference type="SAM" id="MobiDB-lite"/>
    </source>
</evidence>
<proteinExistence type="predicted"/>
<feature type="compositionally biased region" description="Low complexity" evidence="1">
    <location>
        <begin position="63"/>
        <end position="73"/>
    </location>
</feature>
<dbReference type="SUPFAM" id="SSF56935">
    <property type="entry name" value="Porins"/>
    <property type="match status" value="1"/>
</dbReference>
<dbReference type="RefSeq" id="WP_159660025.1">
    <property type="nucleotide sequence ID" value="NZ_AQPF01000004.1"/>
</dbReference>
<gene>
    <name evidence="3" type="ORF">A6D6_00826</name>
</gene>
<dbReference type="EMBL" id="AQPF01000004">
    <property type="protein sequence ID" value="KAF0807274.1"/>
    <property type="molecule type" value="Genomic_DNA"/>
</dbReference>
<name>A0ABQ6YC31_9GAMM</name>
<organism evidence="3 4">
    <name type="scientific">Alcanivorax xiamenensis</name>
    <dbReference type="NCBI Taxonomy" id="1177156"/>
    <lineage>
        <taxon>Bacteria</taxon>
        <taxon>Pseudomonadati</taxon>
        <taxon>Pseudomonadota</taxon>
        <taxon>Gammaproteobacteria</taxon>
        <taxon>Oceanospirillales</taxon>
        <taxon>Alcanivoracaceae</taxon>
        <taxon>Alcanivorax</taxon>
    </lineage>
</organism>
<evidence type="ECO:0000256" key="2">
    <source>
        <dbReference type="SAM" id="SignalP"/>
    </source>
</evidence>
<feature type="region of interest" description="Disordered" evidence="1">
    <location>
        <begin position="63"/>
        <end position="83"/>
    </location>
</feature>
<accession>A0ABQ6YC31</accession>
<evidence type="ECO:0000313" key="3">
    <source>
        <dbReference type="EMBL" id="KAF0807274.1"/>
    </source>
</evidence>
<dbReference type="Proteomes" id="UP000771797">
    <property type="component" value="Unassembled WGS sequence"/>
</dbReference>
<feature type="chain" id="PRO_5047361509" description="Porin" evidence="2">
    <location>
        <begin position="25"/>
        <end position="565"/>
    </location>
</feature>
<keyword evidence="4" id="KW-1185">Reference proteome</keyword>
<feature type="compositionally biased region" description="Basic and acidic residues" evidence="1">
    <location>
        <begin position="74"/>
        <end position="83"/>
    </location>
</feature>
<evidence type="ECO:0000313" key="4">
    <source>
        <dbReference type="Proteomes" id="UP000771797"/>
    </source>
</evidence>
<keyword evidence="2" id="KW-0732">Signal</keyword>
<feature type="signal peptide" evidence="2">
    <location>
        <begin position="1"/>
        <end position="24"/>
    </location>
</feature>
<comment type="caution">
    <text evidence="3">The sequence shown here is derived from an EMBL/GenBank/DDBJ whole genome shotgun (WGS) entry which is preliminary data.</text>
</comment>
<dbReference type="InterPro" id="IPR032638">
    <property type="entry name" value="Porin_5"/>
</dbReference>
<protein>
    <recommendedName>
        <fullName evidence="5">Porin</fullName>
    </recommendedName>
</protein>
<sequence>MNMKRNQWLLMLAVAATLSGPAVAQAPAESTAPEGNSTTVHLIRLLVEQGVITDAQANALLQQAQQEAQTASQRRPEPEVREGDVRVPYIPEVVRDEIREEVKQEVMAQAKAENWAAPNTFPDWVSRVKLFGDVRVRNESRFFSGDNIDQLVDGQKYNEDGPFETNLGPIASDFPPLMNTREDRTNLLRLRARFGLEADLGGNWSTGVRLATGSSNGPVSTTQTLGGGLSKKDIWLDQGWVKWAPGIWRFTAGRAENPFVSTDILFSGDLSFDGVSAGFKDLRVGDRVAMFGTIGAFPLEYSSDSWPSSSPDKSDSEDKWLFGAQVGANWVFNQEERLTAAIGYYHFDNIQGQRSSECELYSDPYQFCDTDWSRPTFMQKGNTLFWLRDIQPNPDADVTSMPQYLGLASEFQLFDLNLIWDTRVFSDYKLRLAGNIIYNDAYSEQAMWRNAAGMIVNNFDEDGEFESGRTAWMVHAAFGSSLKLDRRGDWLTFLGYKHIEPDALPDAYNDSSFHLGGTNAKGYYLGAAYALNERLYFQGRWMSSEEVYGPPLSIDILQLELNARF</sequence>
<evidence type="ECO:0008006" key="5">
    <source>
        <dbReference type="Google" id="ProtNLM"/>
    </source>
</evidence>